<dbReference type="InterPro" id="IPR011344">
    <property type="entry name" value="ssDNA-bd"/>
</dbReference>
<dbReference type="AlphaFoldDB" id="A0A0F5I6R0"/>
<dbReference type="PANTHER" id="PTHR10302:SF27">
    <property type="entry name" value="SINGLE-STRANDED DNA-BINDING PROTEIN"/>
    <property type="match status" value="1"/>
</dbReference>
<sequence length="124" mass="14184">MINQVTLVGRLTKDPELTYTALGRPFLQMTLAVNRPYRNQQGMTETDFIYCKVWNKSAENTSKYCQKGSLIGVLGTIQTRSYEDQEGKRIYATEVNVHTVRFLDKKRPNAESEEGELLPILNLP</sequence>
<comment type="caution">
    <text evidence="2">Lacks conserved residue(s) required for the propagation of feature annotation.</text>
</comment>
<dbReference type="CDD" id="cd04496">
    <property type="entry name" value="SSB_OBF"/>
    <property type="match status" value="1"/>
</dbReference>
<dbReference type="HAMAP" id="MF_00984">
    <property type="entry name" value="SSB"/>
    <property type="match status" value="1"/>
</dbReference>
<dbReference type="Gene3D" id="2.40.50.140">
    <property type="entry name" value="Nucleic acid-binding proteins"/>
    <property type="match status" value="1"/>
</dbReference>
<dbReference type="PIRSF" id="PIRSF002070">
    <property type="entry name" value="SSB"/>
    <property type="match status" value="1"/>
</dbReference>
<evidence type="ECO:0000256" key="1">
    <source>
        <dbReference type="ARBA" id="ARBA00023125"/>
    </source>
</evidence>
<dbReference type="RefSeq" id="WP_039233020.1">
    <property type="nucleotide sequence ID" value="NZ_JWIQ02000001.1"/>
</dbReference>
<evidence type="ECO:0000256" key="2">
    <source>
        <dbReference type="HAMAP-Rule" id="MF_00984"/>
    </source>
</evidence>
<dbReference type="Proteomes" id="UP000031563">
    <property type="component" value="Unassembled WGS sequence"/>
</dbReference>
<comment type="subunit">
    <text evidence="2">Homotetramer.</text>
</comment>
<gene>
    <name evidence="4" type="ORF">QY95_01043</name>
</gene>
<name>A0A0F5I6R0_BACTR</name>
<evidence type="ECO:0000256" key="3">
    <source>
        <dbReference type="PIRNR" id="PIRNR002070"/>
    </source>
</evidence>
<proteinExistence type="inferred from homology"/>
<keyword evidence="5" id="KW-1185">Reference proteome</keyword>
<dbReference type="PANTHER" id="PTHR10302">
    <property type="entry name" value="SINGLE-STRANDED DNA-BINDING PROTEIN"/>
    <property type="match status" value="1"/>
</dbReference>
<dbReference type="GO" id="GO:0009295">
    <property type="term" value="C:nucleoid"/>
    <property type="evidence" value="ECO:0007669"/>
    <property type="project" value="TreeGrafter"/>
</dbReference>
<dbReference type="PROSITE" id="PS50935">
    <property type="entry name" value="SSB"/>
    <property type="match status" value="1"/>
</dbReference>
<evidence type="ECO:0000313" key="4">
    <source>
        <dbReference type="EMBL" id="KKB40980.1"/>
    </source>
</evidence>
<keyword evidence="1 2" id="KW-0238">DNA-binding</keyword>
<dbReference type="STRING" id="1221996.QY95_01043"/>
<protein>
    <recommendedName>
        <fullName evidence="2 3">Single-stranded DNA-binding protein</fullName>
        <shortName evidence="2">SSB</shortName>
    </recommendedName>
</protein>
<dbReference type="GO" id="GO:0006260">
    <property type="term" value="P:DNA replication"/>
    <property type="evidence" value="ECO:0007669"/>
    <property type="project" value="InterPro"/>
</dbReference>
<dbReference type="GO" id="GO:0003697">
    <property type="term" value="F:single-stranded DNA binding"/>
    <property type="evidence" value="ECO:0007669"/>
    <property type="project" value="UniProtKB-UniRule"/>
</dbReference>
<evidence type="ECO:0000313" key="5">
    <source>
        <dbReference type="Proteomes" id="UP000031563"/>
    </source>
</evidence>
<organism evidence="4 5">
    <name type="scientific">Bacillus thermotolerans</name>
    <name type="common">Quasibacillus thermotolerans</name>
    <dbReference type="NCBI Taxonomy" id="1221996"/>
    <lineage>
        <taxon>Bacteria</taxon>
        <taxon>Bacillati</taxon>
        <taxon>Bacillota</taxon>
        <taxon>Bacilli</taxon>
        <taxon>Bacillales</taxon>
        <taxon>Bacillaceae</taxon>
        <taxon>Bacillus</taxon>
    </lineage>
</organism>
<dbReference type="InterPro" id="IPR000424">
    <property type="entry name" value="Primosome_PriB/ssb"/>
</dbReference>
<accession>A0A0F5HUP4</accession>
<reference evidence="4" key="1">
    <citation type="submission" date="2015-02" db="EMBL/GenBank/DDBJ databases">
        <title>Genome Assembly of Bacillaceae bacterium MTCC 8252.</title>
        <authorList>
            <person name="Verma A."/>
            <person name="Khatri I."/>
            <person name="Mual P."/>
            <person name="Subramanian S."/>
            <person name="Krishnamurthi S."/>
        </authorList>
    </citation>
    <scope>NUCLEOTIDE SEQUENCE [LARGE SCALE GENOMIC DNA]</scope>
    <source>
        <strain evidence="4">MTCC 8252</strain>
    </source>
</reference>
<accession>A0A0F5I6R0</accession>
<dbReference type="Pfam" id="PF00436">
    <property type="entry name" value="SSB"/>
    <property type="match status" value="1"/>
</dbReference>
<dbReference type="EMBL" id="JWIR02000025">
    <property type="protein sequence ID" value="KKB40980.1"/>
    <property type="molecule type" value="Genomic_DNA"/>
</dbReference>
<dbReference type="SUPFAM" id="SSF50249">
    <property type="entry name" value="Nucleic acid-binding proteins"/>
    <property type="match status" value="1"/>
</dbReference>
<dbReference type="NCBIfam" id="TIGR00621">
    <property type="entry name" value="ssb"/>
    <property type="match status" value="1"/>
</dbReference>
<dbReference type="OrthoDB" id="9809878at2"/>
<dbReference type="InterPro" id="IPR012340">
    <property type="entry name" value="NA-bd_OB-fold"/>
</dbReference>
<comment type="caution">
    <text evidence="4">The sequence shown here is derived from an EMBL/GenBank/DDBJ whole genome shotgun (WGS) entry which is preliminary data.</text>
</comment>